<evidence type="ECO:0000256" key="9">
    <source>
        <dbReference type="PIRNR" id="PIRNR006171"/>
    </source>
</evidence>
<keyword evidence="8 9" id="KW-0804">Transcription</keyword>
<comment type="subcellular location">
    <subcellularLocation>
        <location evidence="1 9">Cytoplasm</location>
    </subcellularLocation>
</comment>
<keyword evidence="6 9" id="KW-0238">DNA-binding</keyword>
<feature type="domain" description="Response regulatory" evidence="11">
    <location>
        <begin position="7"/>
        <end position="118"/>
    </location>
</feature>
<evidence type="ECO:0000256" key="10">
    <source>
        <dbReference type="PROSITE-ProRule" id="PRU00169"/>
    </source>
</evidence>
<keyword evidence="13" id="KW-1185">Reference proteome</keyword>
<evidence type="ECO:0000256" key="2">
    <source>
        <dbReference type="ARBA" id="ARBA00022490"/>
    </source>
</evidence>
<proteinExistence type="predicted"/>
<dbReference type="PANTHER" id="PTHR45526">
    <property type="entry name" value="TRANSCRIPTIONAL REGULATORY PROTEIN DPIA"/>
    <property type="match status" value="1"/>
</dbReference>
<dbReference type="InterPro" id="IPR001789">
    <property type="entry name" value="Sig_transdc_resp-reg_receiver"/>
</dbReference>
<comment type="caution">
    <text evidence="12">The sequence shown here is derived from an EMBL/GenBank/DDBJ whole genome shotgun (WGS) entry which is preliminary data.</text>
</comment>
<evidence type="ECO:0000313" key="12">
    <source>
        <dbReference type="EMBL" id="GAA2154915.1"/>
    </source>
</evidence>
<organism evidence="12 13">
    <name type="scientific">Nocardioides koreensis</name>
    <dbReference type="NCBI Taxonomy" id="433651"/>
    <lineage>
        <taxon>Bacteria</taxon>
        <taxon>Bacillati</taxon>
        <taxon>Actinomycetota</taxon>
        <taxon>Actinomycetes</taxon>
        <taxon>Propionibacteriales</taxon>
        <taxon>Nocardioidaceae</taxon>
        <taxon>Nocardioides</taxon>
    </lineage>
</organism>
<dbReference type="SUPFAM" id="SSF52172">
    <property type="entry name" value="CheY-like"/>
    <property type="match status" value="1"/>
</dbReference>
<dbReference type="Pfam" id="PF00072">
    <property type="entry name" value="Response_reg"/>
    <property type="match status" value="1"/>
</dbReference>
<dbReference type="Proteomes" id="UP001501771">
    <property type="component" value="Unassembled WGS sequence"/>
</dbReference>
<dbReference type="PIRSF" id="PIRSF006171">
    <property type="entry name" value="RR_citrat_malat"/>
    <property type="match status" value="1"/>
</dbReference>
<evidence type="ECO:0000256" key="1">
    <source>
        <dbReference type="ARBA" id="ARBA00004496"/>
    </source>
</evidence>
<evidence type="ECO:0000256" key="4">
    <source>
        <dbReference type="ARBA" id="ARBA00023012"/>
    </source>
</evidence>
<evidence type="ECO:0000259" key="11">
    <source>
        <dbReference type="PROSITE" id="PS50110"/>
    </source>
</evidence>
<dbReference type="Gene3D" id="1.10.10.10">
    <property type="entry name" value="Winged helix-like DNA-binding domain superfamily/Winged helix DNA-binding domain"/>
    <property type="match status" value="1"/>
</dbReference>
<keyword evidence="2 9" id="KW-0963">Cytoplasm</keyword>
<dbReference type="InterPro" id="IPR005471">
    <property type="entry name" value="Tscrpt_reg_IclR_N"/>
</dbReference>
<keyword evidence="3 10" id="KW-0597">Phosphoprotein</keyword>
<accession>A0ABN3A6B4</accession>
<dbReference type="InterPro" id="IPR036388">
    <property type="entry name" value="WH-like_DNA-bd_sf"/>
</dbReference>
<dbReference type="PANTHER" id="PTHR45526:SF1">
    <property type="entry name" value="TRANSCRIPTIONAL REGULATORY PROTEIN DCUR-RELATED"/>
    <property type="match status" value="1"/>
</dbReference>
<feature type="modified residue" description="4-aspartylphosphate" evidence="10">
    <location>
        <position position="58"/>
    </location>
</feature>
<dbReference type="Pfam" id="PF09339">
    <property type="entry name" value="HTH_IclR"/>
    <property type="match status" value="1"/>
</dbReference>
<evidence type="ECO:0000313" key="13">
    <source>
        <dbReference type="Proteomes" id="UP001501771"/>
    </source>
</evidence>
<protein>
    <recommendedName>
        <fullName evidence="9">Transcriptional regulatory protein</fullName>
    </recommendedName>
</protein>
<dbReference type="RefSeq" id="WP_344157112.1">
    <property type="nucleotide sequence ID" value="NZ_BAAAQR010000016.1"/>
</dbReference>
<dbReference type="InterPro" id="IPR011006">
    <property type="entry name" value="CheY-like_superfamily"/>
</dbReference>
<dbReference type="SMART" id="SM00448">
    <property type="entry name" value="REC"/>
    <property type="match status" value="1"/>
</dbReference>
<dbReference type="InterPro" id="IPR036390">
    <property type="entry name" value="WH_DNA-bd_sf"/>
</dbReference>
<sequence>MTREPIRVLVVDDDFRVARLHASYVDATDGFETVAVAHTAADAVRMSEELRPDLVLLDEYLPDSNGSEILRRLDAAVLMVSAAEDSEVVRRALAAGAVNYVLKPFPPSVLTGRLVAFARFWGLLGPGAHLDQTAVDRAQQALRMADSPVASARKGRSPVTSEAIVGVLRAAADAVTAVEVAEATGVSRATAQRYLSDLARDGHVRLTLRYGTTGRPEHCFEWLGRRD</sequence>
<keyword evidence="5 9" id="KW-0805">Transcription regulation</keyword>
<dbReference type="InterPro" id="IPR024187">
    <property type="entry name" value="Sig_transdc_resp-reg_cit/mal"/>
</dbReference>
<keyword evidence="7 9" id="KW-0010">Activator</keyword>
<dbReference type="EMBL" id="BAAAQR010000016">
    <property type="protein sequence ID" value="GAA2154915.1"/>
    <property type="molecule type" value="Genomic_DNA"/>
</dbReference>
<evidence type="ECO:0000256" key="5">
    <source>
        <dbReference type="ARBA" id="ARBA00023015"/>
    </source>
</evidence>
<dbReference type="Gene3D" id="3.40.50.2300">
    <property type="match status" value="1"/>
</dbReference>
<dbReference type="PROSITE" id="PS50110">
    <property type="entry name" value="RESPONSE_REGULATORY"/>
    <property type="match status" value="1"/>
</dbReference>
<dbReference type="SUPFAM" id="SSF46785">
    <property type="entry name" value="Winged helix' DNA-binding domain"/>
    <property type="match status" value="1"/>
</dbReference>
<evidence type="ECO:0000256" key="3">
    <source>
        <dbReference type="ARBA" id="ARBA00022553"/>
    </source>
</evidence>
<keyword evidence="4 9" id="KW-0902">Two-component regulatory system</keyword>
<dbReference type="InterPro" id="IPR051271">
    <property type="entry name" value="2C-system_Tx_regulators"/>
</dbReference>
<reference evidence="12 13" key="1">
    <citation type="journal article" date="2019" name="Int. J. Syst. Evol. Microbiol.">
        <title>The Global Catalogue of Microorganisms (GCM) 10K type strain sequencing project: providing services to taxonomists for standard genome sequencing and annotation.</title>
        <authorList>
            <consortium name="The Broad Institute Genomics Platform"/>
            <consortium name="The Broad Institute Genome Sequencing Center for Infectious Disease"/>
            <person name="Wu L."/>
            <person name="Ma J."/>
        </authorList>
    </citation>
    <scope>NUCLEOTIDE SEQUENCE [LARGE SCALE GENOMIC DNA]</scope>
    <source>
        <strain evidence="12 13">JCM 16022</strain>
    </source>
</reference>
<evidence type="ECO:0000256" key="7">
    <source>
        <dbReference type="ARBA" id="ARBA00023159"/>
    </source>
</evidence>
<evidence type="ECO:0000256" key="8">
    <source>
        <dbReference type="ARBA" id="ARBA00023163"/>
    </source>
</evidence>
<gene>
    <name evidence="12" type="ORF">GCM10009844_41370</name>
</gene>
<evidence type="ECO:0000256" key="6">
    <source>
        <dbReference type="ARBA" id="ARBA00023125"/>
    </source>
</evidence>
<name>A0ABN3A6B4_9ACTN</name>